<evidence type="ECO:0000256" key="3">
    <source>
        <dbReference type="ARBA" id="ARBA00022884"/>
    </source>
</evidence>
<evidence type="ECO:0000313" key="12">
    <source>
        <dbReference type="EMBL" id="GMH24573.1"/>
    </source>
</evidence>
<feature type="domain" description="Nrap protein" evidence="10">
    <location>
        <begin position="739"/>
        <end position="902"/>
    </location>
</feature>
<dbReference type="Pfam" id="PF17406">
    <property type="entry name" value="Nrap_D5"/>
    <property type="match status" value="1"/>
</dbReference>
<dbReference type="InterPro" id="IPR005554">
    <property type="entry name" value="NOL6/Upt22"/>
</dbReference>
<dbReference type="Gene3D" id="1.10.1410.10">
    <property type="match status" value="1"/>
</dbReference>
<comment type="subcellular location">
    <subcellularLocation>
        <location evidence="1 5">Nucleus</location>
        <location evidence="1 5">Nucleolus</location>
    </subcellularLocation>
</comment>
<dbReference type="Pfam" id="PF17407">
    <property type="entry name" value="Nrap_D6"/>
    <property type="match status" value="1"/>
</dbReference>
<dbReference type="PANTHER" id="PTHR17972:SF0">
    <property type="entry name" value="NUCLEOLAR PROTEIN 6"/>
    <property type="match status" value="1"/>
</dbReference>
<dbReference type="Pfam" id="PF17404">
    <property type="entry name" value="Nrap_D3"/>
    <property type="match status" value="1"/>
</dbReference>
<evidence type="ECO:0000259" key="10">
    <source>
        <dbReference type="Pfam" id="PF17406"/>
    </source>
</evidence>
<dbReference type="GO" id="GO:0006409">
    <property type="term" value="P:tRNA export from nucleus"/>
    <property type="evidence" value="ECO:0007669"/>
    <property type="project" value="TreeGrafter"/>
</dbReference>
<sequence>MTSPLELKWRELLKEVQLDYSPAFVKFVDDTVSSIKEAINRIPDDLQVTEKEAPGFVKDLGANKVQFKFKKPKSIEIGGSYSIRCIAKPDVNIDLLIRLPKECFLEKDYLNYRYHAKRCLYLCTIKKYLKSSLLLHRVEWSTLQNEARKPILVVYPEAPEIAGFSVRLIPTATSLFSITKLNVTRNNIRALQKGDVSEATPKYNCSILEDLLMEEFAEFMQRTFLRWKELGEALVLLKVWARQRSSIYGHDCLSGYLISIVLSYLATECGRNRINNSMNTMQIFRVTLDFIANSKSWDIGLSFWSQGESKILKEEMKGRKQHLQSFPVVICDMSGYFNLAFRMTKTSFSELQDEAAQTVACIEKCRGGGFEELFLTKIDFPAKYDYCIRLSLKGNNDVYASGYCMNDECWRLYENKVHSLVSQGLGDRAKFIRVIWRNCFSDVRIEDGFSSMDKEPLLVGITVNSLDKALRVVDVGPHAENKEEVAMFRKFWGGKSELRRFKDGTIAESTVWQCKPSERHHIIKRIVEYVVSQHLSLPEDNVTVVADQLDFSLTHGGEDPISCFGNLLEAYELLAKRLRHLEDIPLRVSSVQPLDSAFRSTSVFPPKPHPLVKEEIGVLKLQKLSATCIQPLEVVIQLEGSGNWPMDDVVTEKIKSAFLLKIGESLESHWGMTCIASEDNVDVLLLGYAFRLKILHERGLSLLKRQIGGNQVKRVSFTDKKLFLRSQHSSMINGLQGRYPVFGSVVRLAKRWVASHLFSACLVGEAIELLVAHLFVKPWPFRSPSSRITGFLRFLRLLSEYDWSFYPLIVDINNDLTPDDEKEINENFASSRKASEGNPRNVNPAMFLASAYDTLSEAWTTLSPNSEELKRLVAYARSSANLLNKLILQHQSKSYQWEQLFRTPLNNYDAVVLLHGHRLAYPLHLIFPSEVNEGVDVARGNASKAFHPFLVAREMKGGSDELKKKLMVDFDPLRCYLSDLEREFPNVLKLWYDALGGDAIGLTWDKSISKKRGRENGGEGEDIINVLKAVGEIGKGFVRSVHLLKAPRDC</sequence>
<dbReference type="PANTHER" id="PTHR17972">
    <property type="entry name" value="NUCLEOLAR RNA-ASSOCIATED PROTEIN"/>
    <property type="match status" value="1"/>
</dbReference>
<dbReference type="GO" id="GO:0032040">
    <property type="term" value="C:small-subunit processome"/>
    <property type="evidence" value="ECO:0007669"/>
    <property type="project" value="TreeGrafter"/>
</dbReference>
<keyword evidence="13" id="KW-1185">Reference proteome</keyword>
<dbReference type="EMBL" id="BSYO01000028">
    <property type="protein sequence ID" value="GMH24573.1"/>
    <property type="molecule type" value="Genomic_DNA"/>
</dbReference>
<dbReference type="InterPro" id="IPR035367">
    <property type="entry name" value="Nrap_D2"/>
</dbReference>
<evidence type="ECO:0000313" key="13">
    <source>
        <dbReference type="Proteomes" id="UP001279734"/>
    </source>
</evidence>
<dbReference type="Pfam" id="PF03813">
    <property type="entry name" value="Nrap"/>
    <property type="match status" value="1"/>
</dbReference>
<organism evidence="12 13">
    <name type="scientific">Nepenthes gracilis</name>
    <name type="common">Slender pitcher plant</name>
    <dbReference type="NCBI Taxonomy" id="150966"/>
    <lineage>
        <taxon>Eukaryota</taxon>
        <taxon>Viridiplantae</taxon>
        <taxon>Streptophyta</taxon>
        <taxon>Embryophyta</taxon>
        <taxon>Tracheophyta</taxon>
        <taxon>Spermatophyta</taxon>
        <taxon>Magnoliopsida</taxon>
        <taxon>eudicotyledons</taxon>
        <taxon>Gunneridae</taxon>
        <taxon>Pentapetalae</taxon>
        <taxon>Caryophyllales</taxon>
        <taxon>Nepenthaceae</taxon>
        <taxon>Nepenthes</taxon>
    </lineage>
</organism>
<feature type="domain" description="Nrap protein" evidence="11">
    <location>
        <begin position="905"/>
        <end position="1014"/>
    </location>
</feature>
<dbReference type="InterPro" id="IPR035371">
    <property type="entry name" value="Nrap_D6"/>
</dbReference>
<dbReference type="GO" id="GO:0006364">
    <property type="term" value="P:rRNA processing"/>
    <property type="evidence" value="ECO:0007669"/>
    <property type="project" value="TreeGrafter"/>
</dbReference>
<accession>A0AAD3T6Z3</accession>
<dbReference type="Pfam" id="PF17405">
    <property type="entry name" value="Nrap_D4"/>
    <property type="match status" value="1"/>
</dbReference>
<evidence type="ECO:0000259" key="7">
    <source>
        <dbReference type="Pfam" id="PF17403"/>
    </source>
</evidence>
<dbReference type="InterPro" id="IPR035082">
    <property type="entry name" value="Nrap_D1"/>
</dbReference>
<evidence type="ECO:0000259" key="6">
    <source>
        <dbReference type="Pfam" id="PF03813"/>
    </source>
</evidence>
<gene>
    <name evidence="12" type="ORF">Nepgr_026416</name>
</gene>
<dbReference type="GO" id="GO:0032545">
    <property type="term" value="C:CURI complex"/>
    <property type="evidence" value="ECO:0007669"/>
    <property type="project" value="TreeGrafter"/>
</dbReference>
<keyword evidence="4 5" id="KW-0539">Nucleus</keyword>
<reference evidence="12" key="1">
    <citation type="submission" date="2023-05" db="EMBL/GenBank/DDBJ databases">
        <title>Nepenthes gracilis genome sequencing.</title>
        <authorList>
            <person name="Fukushima K."/>
        </authorList>
    </citation>
    <scope>NUCLEOTIDE SEQUENCE</scope>
    <source>
        <strain evidence="12">SING2019-196</strain>
    </source>
</reference>
<feature type="domain" description="Nrap protein" evidence="8">
    <location>
        <begin position="382"/>
        <end position="536"/>
    </location>
</feature>
<proteinExistence type="inferred from homology"/>
<evidence type="ECO:0000256" key="1">
    <source>
        <dbReference type="ARBA" id="ARBA00004604"/>
    </source>
</evidence>
<dbReference type="InterPro" id="IPR035370">
    <property type="entry name" value="Nrap_D5"/>
</dbReference>
<evidence type="ECO:0000256" key="2">
    <source>
        <dbReference type="ARBA" id="ARBA00006674"/>
    </source>
</evidence>
<name>A0AAD3T6Z3_NEPGR</name>
<feature type="domain" description="Nrap protein" evidence="6">
    <location>
        <begin position="93"/>
        <end position="223"/>
    </location>
</feature>
<dbReference type="Pfam" id="PF17403">
    <property type="entry name" value="Nrap_D2"/>
    <property type="match status" value="1"/>
</dbReference>
<dbReference type="GO" id="GO:0003723">
    <property type="term" value="F:RNA binding"/>
    <property type="evidence" value="ECO:0007669"/>
    <property type="project" value="UniProtKB-KW"/>
</dbReference>
<comment type="caution">
    <text evidence="12">The sequence shown here is derived from an EMBL/GenBank/DDBJ whole genome shotgun (WGS) entry which is preliminary data.</text>
</comment>
<dbReference type="GO" id="GO:0034456">
    <property type="term" value="C:UTP-C complex"/>
    <property type="evidence" value="ECO:0007669"/>
    <property type="project" value="TreeGrafter"/>
</dbReference>
<evidence type="ECO:0000256" key="5">
    <source>
        <dbReference type="RuleBase" id="RU364032"/>
    </source>
</evidence>
<evidence type="ECO:0008006" key="14">
    <source>
        <dbReference type="Google" id="ProtNLM"/>
    </source>
</evidence>
<feature type="domain" description="Nrap protein" evidence="7">
    <location>
        <begin position="231"/>
        <end position="377"/>
    </location>
</feature>
<keyword evidence="3 5" id="KW-0694">RNA-binding</keyword>
<comment type="similarity">
    <text evidence="2 5">Belongs to the NRAP family.</text>
</comment>
<evidence type="ECO:0000256" key="4">
    <source>
        <dbReference type="ARBA" id="ARBA00023242"/>
    </source>
</evidence>
<dbReference type="InterPro" id="IPR035368">
    <property type="entry name" value="Nrap_D3"/>
</dbReference>
<dbReference type="InterPro" id="IPR035369">
    <property type="entry name" value="Nrap_D4"/>
</dbReference>
<protein>
    <recommendedName>
        <fullName evidence="14">Nucleolar protein 6</fullName>
    </recommendedName>
</protein>
<evidence type="ECO:0000259" key="11">
    <source>
        <dbReference type="Pfam" id="PF17407"/>
    </source>
</evidence>
<dbReference type="AlphaFoldDB" id="A0AAD3T6Z3"/>
<dbReference type="Proteomes" id="UP001279734">
    <property type="component" value="Unassembled WGS sequence"/>
</dbReference>
<evidence type="ECO:0000259" key="8">
    <source>
        <dbReference type="Pfam" id="PF17404"/>
    </source>
</evidence>
<evidence type="ECO:0000259" key="9">
    <source>
        <dbReference type="Pfam" id="PF17405"/>
    </source>
</evidence>
<feature type="domain" description="Nrap protein" evidence="9">
    <location>
        <begin position="559"/>
        <end position="736"/>
    </location>
</feature>